<reference evidence="4 5" key="1">
    <citation type="submission" date="2021-03" db="EMBL/GenBank/DDBJ databases">
        <title>Whole genome sequence of Jiella sp. MQZ13P-4.</title>
        <authorList>
            <person name="Tuo L."/>
        </authorList>
    </citation>
    <scope>NUCLEOTIDE SEQUENCE [LARGE SCALE GENOMIC DNA]</scope>
    <source>
        <strain evidence="4 5">MQZ13P-4</strain>
    </source>
</reference>
<dbReference type="SUPFAM" id="SSF143990">
    <property type="entry name" value="YbiA-like"/>
    <property type="match status" value="1"/>
</dbReference>
<evidence type="ECO:0000313" key="5">
    <source>
        <dbReference type="Proteomes" id="UP000664288"/>
    </source>
</evidence>
<dbReference type="Pfam" id="PF08719">
    <property type="entry name" value="NADAR"/>
    <property type="match status" value="1"/>
</dbReference>
<comment type="catalytic activity">
    <reaction evidence="1">
        <text>5-amino-6-(5-phospho-D-ribosylamino)uracil + H2O = 5,6-diaminouracil + D-ribose 5-phosphate</text>
        <dbReference type="Rhea" id="RHEA:55020"/>
        <dbReference type="ChEBI" id="CHEBI:15377"/>
        <dbReference type="ChEBI" id="CHEBI:46252"/>
        <dbReference type="ChEBI" id="CHEBI:58453"/>
        <dbReference type="ChEBI" id="CHEBI:78346"/>
    </reaction>
</comment>
<dbReference type="InterPro" id="IPR012816">
    <property type="entry name" value="NADAR"/>
</dbReference>
<protein>
    <submittedName>
        <fullName evidence="4">NADAR family protein</fullName>
    </submittedName>
</protein>
<dbReference type="InterPro" id="IPR037238">
    <property type="entry name" value="YbiA-like_sf"/>
</dbReference>
<dbReference type="EMBL" id="JAFMPY010000001">
    <property type="protein sequence ID" value="MBO0902327.1"/>
    <property type="molecule type" value="Genomic_DNA"/>
</dbReference>
<feature type="domain" description="NADAR" evidence="3">
    <location>
        <begin position="30"/>
        <end position="169"/>
    </location>
</feature>
<dbReference type="CDD" id="cd15457">
    <property type="entry name" value="NADAR"/>
    <property type="match status" value="1"/>
</dbReference>
<proteinExistence type="predicted"/>
<dbReference type="Gene3D" id="1.10.357.40">
    <property type="entry name" value="YbiA-like"/>
    <property type="match status" value="1"/>
</dbReference>
<gene>
    <name evidence="4" type="ORF">J1C47_01620</name>
</gene>
<evidence type="ECO:0000313" key="4">
    <source>
        <dbReference type="EMBL" id="MBO0902327.1"/>
    </source>
</evidence>
<evidence type="ECO:0000259" key="3">
    <source>
        <dbReference type="Pfam" id="PF08719"/>
    </source>
</evidence>
<comment type="caution">
    <text evidence="4">The sequence shown here is derived from an EMBL/GenBank/DDBJ whole genome shotgun (WGS) entry which is preliminary data.</text>
</comment>
<evidence type="ECO:0000256" key="2">
    <source>
        <dbReference type="ARBA" id="ARBA00000751"/>
    </source>
</evidence>
<name>A0ABS3IY40_9HYPH</name>
<evidence type="ECO:0000256" key="1">
    <source>
        <dbReference type="ARBA" id="ARBA00000022"/>
    </source>
</evidence>
<dbReference type="Proteomes" id="UP000664288">
    <property type="component" value="Unassembled WGS sequence"/>
</dbReference>
<sequence>MVVDGATLELVAFYYPGSNTPWDDVYDAPFLGNFWLTTVTMTVGGTSGTFHTAEAAFQATKWWHDAAARQAFENAPDGDAAYHVKRQLQRDGVAPDYGYAGLGRDGAMRHVLAAKFSGKDLADGLIETKEAYLLEHNARTGRDDYWSDNADGTGRNMLGLMLMALRSDLGGCPDPAPNAPVADFTRQVEN</sequence>
<dbReference type="RefSeq" id="WP_207348962.1">
    <property type="nucleotide sequence ID" value="NZ_JAFMPY010000001.1"/>
</dbReference>
<keyword evidence="5" id="KW-1185">Reference proteome</keyword>
<organism evidence="4 5">
    <name type="scientific">Jiella sonneratiae</name>
    <dbReference type="NCBI Taxonomy" id="2816856"/>
    <lineage>
        <taxon>Bacteria</taxon>
        <taxon>Pseudomonadati</taxon>
        <taxon>Pseudomonadota</taxon>
        <taxon>Alphaproteobacteria</taxon>
        <taxon>Hyphomicrobiales</taxon>
        <taxon>Aurantimonadaceae</taxon>
        <taxon>Jiella</taxon>
    </lineage>
</organism>
<comment type="catalytic activity">
    <reaction evidence="2">
        <text>2,5-diamino-6-hydroxy-4-(5-phosphoribosylamino)-pyrimidine + H2O = 2,5,6-triamino-4-hydroxypyrimidine + D-ribose 5-phosphate</text>
        <dbReference type="Rhea" id="RHEA:23436"/>
        <dbReference type="ChEBI" id="CHEBI:15377"/>
        <dbReference type="ChEBI" id="CHEBI:58614"/>
        <dbReference type="ChEBI" id="CHEBI:78346"/>
        <dbReference type="ChEBI" id="CHEBI:137796"/>
    </reaction>
</comment>
<accession>A0ABS3IY40</accession>